<name>A0ABD2K7F4_9BILA</name>
<feature type="region of interest" description="Disordered" evidence="1">
    <location>
        <begin position="249"/>
        <end position="294"/>
    </location>
</feature>
<dbReference type="EMBL" id="JBICBT010000819">
    <property type="protein sequence ID" value="KAL3098825.1"/>
    <property type="molecule type" value="Genomic_DNA"/>
</dbReference>
<comment type="caution">
    <text evidence="2">The sequence shown here is derived from an EMBL/GenBank/DDBJ whole genome shotgun (WGS) entry which is preliminary data.</text>
</comment>
<dbReference type="AlphaFoldDB" id="A0ABD2K7F4"/>
<feature type="compositionally biased region" description="Low complexity" evidence="1">
    <location>
        <begin position="253"/>
        <end position="263"/>
    </location>
</feature>
<reference evidence="2 3" key="1">
    <citation type="submission" date="2024-10" db="EMBL/GenBank/DDBJ databases">
        <authorList>
            <person name="Kim D."/>
        </authorList>
    </citation>
    <scope>NUCLEOTIDE SEQUENCE [LARGE SCALE GENOMIC DNA]</scope>
    <source>
        <strain evidence="2">BH-2024</strain>
    </source>
</reference>
<evidence type="ECO:0000313" key="3">
    <source>
        <dbReference type="Proteomes" id="UP001620626"/>
    </source>
</evidence>
<evidence type="ECO:0000313" key="2">
    <source>
        <dbReference type="EMBL" id="KAL3098825.1"/>
    </source>
</evidence>
<feature type="compositionally biased region" description="Polar residues" evidence="1">
    <location>
        <begin position="264"/>
        <end position="286"/>
    </location>
</feature>
<sequence>MEHPSIKWWRILPPELSDELSHFVSDSFCRKILISTKSLFFGLLHLTNRAKRWKSENIDNAEINTMYSVVADQLPPPVQEELERFHLSRPVLGVPRPIRPPLHLLDHFVSARRFNVPRQAVANYLQMFPHTFRPIVPRLLHHRSSSEFWSEDLCLINFSHRINWNTRRIVVTLRARVENGRELVRGHFTQDTTEQIEEYFGCGFVFYQLPQLQWDAAIVTFYGTLDNWDFLLLYLYDILTAIEQGTEPPYIDSPMPNSSPNSNGQKTPENADSCSSAVASPNAADTSSSAPLLPMSPAFVGTLNGAFGSH</sequence>
<keyword evidence="3" id="KW-1185">Reference proteome</keyword>
<dbReference type="Proteomes" id="UP001620626">
    <property type="component" value="Unassembled WGS sequence"/>
</dbReference>
<accession>A0ABD2K7F4</accession>
<proteinExistence type="predicted"/>
<evidence type="ECO:0000256" key="1">
    <source>
        <dbReference type="SAM" id="MobiDB-lite"/>
    </source>
</evidence>
<organism evidence="2 3">
    <name type="scientific">Heterodera trifolii</name>
    <dbReference type="NCBI Taxonomy" id="157864"/>
    <lineage>
        <taxon>Eukaryota</taxon>
        <taxon>Metazoa</taxon>
        <taxon>Ecdysozoa</taxon>
        <taxon>Nematoda</taxon>
        <taxon>Chromadorea</taxon>
        <taxon>Rhabditida</taxon>
        <taxon>Tylenchina</taxon>
        <taxon>Tylenchomorpha</taxon>
        <taxon>Tylenchoidea</taxon>
        <taxon>Heteroderidae</taxon>
        <taxon>Heteroderinae</taxon>
        <taxon>Heterodera</taxon>
    </lineage>
</organism>
<protein>
    <submittedName>
        <fullName evidence="2">Uncharacterized protein</fullName>
    </submittedName>
</protein>
<gene>
    <name evidence="2" type="ORF">niasHT_024579</name>
</gene>